<keyword evidence="2" id="KW-0238">DNA-binding</keyword>
<dbReference type="Gene3D" id="3.30.450.20">
    <property type="entry name" value="PAS domain"/>
    <property type="match status" value="1"/>
</dbReference>
<sequence length="263" mass="30789">MLVPEKIYEFIPDLIVPKAFWGTYGNKLNCLYLTSCEQKEMLFISESLTELLGYSPTDIQGGGRDWWLSVIHPDDLEPMLNEVFRHYFLKPARQRLKKIFTLQYRVKNTSGDYRWICETKLVASLTRENKYEFILGRVEDITEIKNEEEAQLKKLLEEERKTNQMLQHALPVIDMEQKSKPGPVYLTDSYTQPDGVVMPTKRELEILQLIGEGYSTKQIADQLFISINTVETHRRHLLKKLQVKNSMELIKRSTNAFWLKVAV</sequence>
<feature type="domain" description="PAS" evidence="6">
    <location>
        <begin position="41"/>
        <end position="77"/>
    </location>
</feature>
<keyword evidence="10" id="KW-1185">Reference proteome</keyword>
<evidence type="ECO:0000256" key="3">
    <source>
        <dbReference type="ARBA" id="ARBA00023163"/>
    </source>
</evidence>
<evidence type="ECO:0000259" key="6">
    <source>
        <dbReference type="PROSITE" id="PS50112"/>
    </source>
</evidence>
<proteinExistence type="predicted"/>
<dbReference type="RefSeq" id="WP_183583938.1">
    <property type="nucleotide sequence ID" value="NZ_JACHCA010000002.1"/>
</dbReference>
<evidence type="ECO:0000256" key="1">
    <source>
        <dbReference type="ARBA" id="ARBA00023015"/>
    </source>
</evidence>
<evidence type="ECO:0000313" key="8">
    <source>
        <dbReference type="EMBL" id="MBB6111987.1"/>
    </source>
</evidence>
<evidence type="ECO:0000259" key="7">
    <source>
        <dbReference type="PROSITE" id="PS50113"/>
    </source>
</evidence>
<evidence type="ECO:0000256" key="4">
    <source>
        <dbReference type="SAM" id="Coils"/>
    </source>
</evidence>
<dbReference type="InterPro" id="IPR000792">
    <property type="entry name" value="Tscrpt_reg_LuxR_C"/>
</dbReference>
<dbReference type="Pfam" id="PF00196">
    <property type="entry name" value="GerE"/>
    <property type="match status" value="1"/>
</dbReference>
<dbReference type="Gene3D" id="1.10.10.10">
    <property type="entry name" value="Winged helix-like DNA-binding domain superfamily/Winged helix DNA-binding domain"/>
    <property type="match status" value="1"/>
</dbReference>
<dbReference type="Pfam" id="PF08447">
    <property type="entry name" value="PAS_3"/>
    <property type="match status" value="1"/>
</dbReference>
<dbReference type="InterPro" id="IPR000014">
    <property type="entry name" value="PAS"/>
</dbReference>
<dbReference type="STRING" id="354630.SAMN05421821_11592"/>
<dbReference type="InterPro" id="IPR035965">
    <property type="entry name" value="PAS-like_dom_sf"/>
</dbReference>
<feature type="domain" description="PAC" evidence="7">
    <location>
        <begin position="100"/>
        <end position="153"/>
    </location>
</feature>
<dbReference type="CDD" id="cd06170">
    <property type="entry name" value="LuxR_C_like"/>
    <property type="match status" value="1"/>
</dbReference>
<dbReference type="CDD" id="cd00130">
    <property type="entry name" value="PAS"/>
    <property type="match status" value="1"/>
</dbReference>
<dbReference type="AlphaFoldDB" id="A0A1N7ETV2"/>
<dbReference type="SMART" id="SM00421">
    <property type="entry name" value="HTH_LUXR"/>
    <property type="match status" value="1"/>
</dbReference>
<accession>A0A1N7ETV2</accession>
<dbReference type="PROSITE" id="PS00622">
    <property type="entry name" value="HTH_LUXR_1"/>
    <property type="match status" value="1"/>
</dbReference>
<dbReference type="InterPro" id="IPR036388">
    <property type="entry name" value="WH-like_DNA-bd_sf"/>
</dbReference>
<dbReference type="EMBL" id="JACHCB010000015">
    <property type="protein sequence ID" value="MBB6111987.1"/>
    <property type="molecule type" value="Genomic_DNA"/>
</dbReference>
<dbReference type="GO" id="GO:0006355">
    <property type="term" value="P:regulation of DNA-templated transcription"/>
    <property type="evidence" value="ECO:0007669"/>
    <property type="project" value="InterPro"/>
</dbReference>
<dbReference type="SUPFAM" id="SSF46894">
    <property type="entry name" value="C-terminal effector domain of the bipartite response regulators"/>
    <property type="match status" value="1"/>
</dbReference>
<feature type="domain" description="HTH luxR-type" evidence="5">
    <location>
        <begin position="192"/>
        <end position="257"/>
    </location>
</feature>
<dbReference type="NCBIfam" id="TIGR00229">
    <property type="entry name" value="sensory_box"/>
    <property type="match status" value="1"/>
</dbReference>
<keyword evidence="3" id="KW-0804">Transcription</keyword>
<dbReference type="PANTHER" id="PTHR44688:SF16">
    <property type="entry name" value="DNA-BINDING TRANSCRIPTIONAL ACTIVATOR DEVR_DOSR"/>
    <property type="match status" value="1"/>
</dbReference>
<comment type="caution">
    <text evidence="9">The sequence shown here is derived from an EMBL/GenBank/DDBJ whole genome shotgun (WGS) entry which is preliminary data.</text>
</comment>
<dbReference type="EMBL" id="JACHCA010000002">
    <property type="protein sequence ID" value="MBB6126494.1"/>
    <property type="molecule type" value="Genomic_DNA"/>
</dbReference>
<evidence type="ECO:0000313" key="10">
    <source>
        <dbReference type="Proteomes" id="UP000541583"/>
    </source>
</evidence>
<dbReference type="PANTHER" id="PTHR44688">
    <property type="entry name" value="DNA-BINDING TRANSCRIPTIONAL ACTIVATOR DEVR_DOSR"/>
    <property type="match status" value="1"/>
</dbReference>
<dbReference type="SUPFAM" id="SSF55785">
    <property type="entry name" value="PYP-like sensor domain (PAS domain)"/>
    <property type="match status" value="1"/>
</dbReference>
<evidence type="ECO:0000313" key="9">
    <source>
        <dbReference type="EMBL" id="MBB6126494.1"/>
    </source>
</evidence>
<keyword evidence="1" id="KW-0805">Transcription regulation</keyword>
<evidence type="ECO:0000259" key="5">
    <source>
        <dbReference type="PROSITE" id="PS50043"/>
    </source>
</evidence>
<name>A0A1N7ETV2_9SPHI</name>
<protein>
    <submittedName>
        <fullName evidence="9">PAS domain S-box-containing protein</fullName>
    </submittedName>
</protein>
<dbReference type="InterPro" id="IPR016032">
    <property type="entry name" value="Sig_transdc_resp-reg_C-effctor"/>
</dbReference>
<dbReference type="PROSITE" id="PS50112">
    <property type="entry name" value="PAS"/>
    <property type="match status" value="1"/>
</dbReference>
<dbReference type="InterPro" id="IPR013655">
    <property type="entry name" value="PAS_fold_3"/>
</dbReference>
<keyword evidence="4" id="KW-0175">Coiled coil</keyword>
<dbReference type="PRINTS" id="PR00038">
    <property type="entry name" value="HTHLUXR"/>
</dbReference>
<evidence type="ECO:0000313" key="11">
    <source>
        <dbReference type="Proteomes" id="UP000548326"/>
    </source>
</evidence>
<dbReference type="PROSITE" id="PS50113">
    <property type="entry name" value="PAC"/>
    <property type="match status" value="1"/>
</dbReference>
<dbReference type="GO" id="GO:0003677">
    <property type="term" value="F:DNA binding"/>
    <property type="evidence" value="ECO:0007669"/>
    <property type="project" value="UniProtKB-KW"/>
</dbReference>
<gene>
    <name evidence="9" type="ORF">HDF22_000599</name>
    <name evidence="8" type="ORF">HDF23_004760</name>
</gene>
<dbReference type="Proteomes" id="UP000541583">
    <property type="component" value="Unassembled WGS sequence"/>
</dbReference>
<evidence type="ECO:0000256" key="2">
    <source>
        <dbReference type="ARBA" id="ARBA00023125"/>
    </source>
</evidence>
<organism evidence="9 11">
    <name type="scientific">Mucilaginibacter lappiensis</name>
    <dbReference type="NCBI Taxonomy" id="354630"/>
    <lineage>
        <taxon>Bacteria</taxon>
        <taxon>Pseudomonadati</taxon>
        <taxon>Bacteroidota</taxon>
        <taxon>Sphingobacteriia</taxon>
        <taxon>Sphingobacteriales</taxon>
        <taxon>Sphingobacteriaceae</taxon>
        <taxon>Mucilaginibacter</taxon>
    </lineage>
</organism>
<dbReference type="PROSITE" id="PS50043">
    <property type="entry name" value="HTH_LUXR_2"/>
    <property type="match status" value="1"/>
</dbReference>
<dbReference type="Proteomes" id="UP000548326">
    <property type="component" value="Unassembled WGS sequence"/>
</dbReference>
<reference evidence="10 11" key="1">
    <citation type="submission" date="2020-08" db="EMBL/GenBank/DDBJ databases">
        <title>Genomic Encyclopedia of Type Strains, Phase IV (KMG-V): Genome sequencing to study the core and pangenomes of soil and plant-associated prokaryotes.</title>
        <authorList>
            <person name="Whitman W."/>
        </authorList>
    </citation>
    <scope>NUCLEOTIDE SEQUENCE [LARGE SCALE GENOMIC DNA]</scope>
    <source>
        <strain evidence="8 10">ANJLi2</strain>
        <strain evidence="9 11">MP601</strain>
    </source>
</reference>
<dbReference type="InterPro" id="IPR000700">
    <property type="entry name" value="PAS-assoc_C"/>
</dbReference>
<feature type="coiled-coil region" evidence="4">
    <location>
        <begin position="138"/>
        <end position="165"/>
    </location>
</feature>